<dbReference type="Proteomes" id="UP001556367">
    <property type="component" value="Unassembled WGS sequence"/>
</dbReference>
<comment type="caution">
    <text evidence="5">The sequence shown here is derived from an EMBL/GenBank/DDBJ whole genome shotgun (WGS) entry which is preliminary data.</text>
</comment>
<evidence type="ECO:0000256" key="4">
    <source>
        <dbReference type="SAM" id="MobiDB-lite"/>
    </source>
</evidence>
<feature type="region of interest" description="Disordered" evidence="4">
    <location>
        <begin position="80"/>
        <end position="106"/>
    </location>
</feature>
<organism evidence="5 6">
    <name type="scientific">Hohenbuehelia grisea</name>
    <dbReference type="NCBI Taxonomy" id="104357"/>
    <lineage>
        <taxon>Eukaryota</taxon>
        <taxon>Fungi</taxon>
        <taxon>Dikarya</taxon>
        <taxon>Basidiomycota</taxon>
        <taxon>Agaricomycotina</taxon>
        <taxon>Agaricomycetes</taxon>
        <taxon>Agaricomycetidae</taxon>
        <taxon>Agaricales</taxon>
        <taxon>Pleurotineae</taxon>
        <taxon>Pleurotaceae</taxon>
        <taxon>Hohenbuehelia</taxon>
    </lineage>
</organism>
<dbReference type="PANTHER" id="PTHR23188">
    <property type="entry name" value="RNA POLYMERASE II-ASSOCIATED FACTOR 1 HOMOLOG"/>
    <property type="match status" value="1"/>
</dbReference>
<evidence type="ECO:0000313" key="6">
    <source>
        <dbReference type="Proteomes" id="UP001556367"/>
    </source>
</evidence>
<keyword evidence="3" id="KW-0539">Nucleus</keyword>
<evidence type="ECO:0000313" key="5">
    <source>
        <dbReference type="EMBL" id="KAL0947891.1"/>
    </source>
</evidence>
<proteinExistence type="inferred from homology"/>
<evidence type="ECO:0000256" key="1">
    <source>
        <dbReference type="ARBA" id="ARBA00004123"/>
    </source>
</evidence>
<dbReference type="Pfam" id="PF03985">
    <property type="entry name" value="Paf1"/>
    <property type="match status" value="1"/>
</dbReference>
<sequence length="442" mass="49306">MSFKKSKLDLLVRVRYANPLPPPPCPPKLLDIPTDPMRYARPEFLQSLAADTPLPMIVDAECGMPLDLGKWECLWEEDADDSALNPDPRNPPKLDPKDQFLLEDPSSSFINGSGSASGSSTPLPAHVPWLRKTEYISRDSSSHRNISHEPKHVPAANIDVSRAAQLRDIEASFAACNDAFSLTSIKHPNKPNVTAVESYEIFPDADIWANAYDLFRFSERPGERGLDVEDPRLDCAILRPMESDGDHFLAYYLTQDDESALKFKDTRFALSPYETPEAQDETIFHFVRDYETVKVEQEVPNEFLLVLDDGPETSTLDDILGDDAGEEPANRSRRAKGAYYKNIERKMILKKKRINMHEQYQDKWEIIRVTHSAMTKEEEDEREELLVEVMDPMYLRRDADAEGEIEVDDGGSVGVGVGGFSVSGSGSGMGIGLGIGSVPGAE</sequence>
<name>A0ABR3IXH6_9AGAR</name>
<comment type="similarity">
    <text evidence="2">Belongs to the PAF1 family.</text>
</comment>
<gene>
    <name evidence="5" type="ORF">HGRIS_010526</name>
</gene>
<evidence type="ECO:0000256" key="2">
    <source>
        <dbReference type="ARBA" id="ARBA00007560"/>
    </source>
</evidence>
<dbReference type="InterPro" id="IPR007133">
    <property type="entry name" value="RNA_pol_II-assoc_Paf1"/>
</dbReference>
<dbReference type="PANTHER" id="PTHR23188:SF12">
    <property type="entry name" value="RNA POLYMERASE II-ASSOCIATED FACTOR 1 HOMOLOG"/>
    <property type="match status" value="1"/>
</dbReference>
<keyword evidence="6" id="KW-1185">Reference proteome</keyword>
<reference evidence="6" key="1">
    <citation type="submission" date="2024-06" db="EMBL/GenBank/DDBJ databases">
        <title>Multi-omics analyses provide insights into the biosynthesis of the anticancer antibiotic pleurotin in Hohenbuehelia grisea.</title>
        <authorList>
            <person name="Weaver J.A."/>
            <person name="Alberti F."/>
        </authorList>
    </citation>
    <scope>NUCLEOTIDE SEQUENCE [LARGE SCALE GENOMIC DNA]</scope>
    <source>
        <strain evidence="6">T-177</strain>
    </source>
</reference>
<accession>A0ABR3IXH6</accession>
<comment type="subcellular location">
    <subcellularLocation>
        <location evidence="1">Nucleus</location>
    </subcellularLocation>
</comment>
<feature type="compositionally biased region" description="Basic and acidic residues" evidence="4">
    <location>
        <begin position="90"/>
        <end position="100"/>
    </location>
</feature>
<protein>
    <recommendedName>
        <fullName evidence="7">RNA polymerase II-associated factor 1 homolog</fullName>
    </recommendedName>
</protein>
<dbReference type="EMBL" id="JASNQZ010000014">
    <property type="protein sequence ID" value="KAL0947891.1"/>
    <property type="molecule type" value="Genomic_DNA"/>
</dbReference>
<evidence type="ECO:0008006" key="7">
    <source>
        <dbReference type="Google" id="ProtNLM"/>
    </source>
</evidence>
<evidence type="ECO:0000256" key="3">
    <source>
        <dbReference type="ARBA" id="ARBA00023242"/>
    </source>
</evidence>